<dbReference type="eggNOG" id="KOG0017">
    <property type="taxonomic scope" value="Eukaryota"/>
</dbReference>
<proteinExistence type="predicted"/>
<dbReference type="Proteomes" id="UP000026915">
    <property type="component" value="Chromosome 8"/>
</dbReference>
<feature type="region of interest" description="Disordered" evidence="1">
    <location>
        <begin position="226"/>
        <end position="256"/>
    </location>
</feature>
<dbReference type="PANTHER" id="PTHR34222">
    <property type="entry name" value="GAG_PRE-INTEGRS DOMAIN-CONTAINING PROTEIN"/>
    <property type="match status" value="1"/>
</dbReference>
<dbReference type="InParanoid" id="A0A061FIR4"/>
<evidence type="ECO:0000256" key="1">
    <source>
        <dbReference type="SAM" id="MobiDB-lite"/>
    </source>
</evidence>
<dbReference type="AlphaFoldDB" id="A0A061FIR4"/>
<gene>
    <name evidence="2" type="ORF">TCM_035369</name>
</gene>
<dbReference type="Gramene" id="EOY16572">
    <property type="protein sequence ID" value="EOY16572"/>
    <property type="gene ID" value="TCM_035369"/>
</dbReference>
<dbReference type="OMA" id="ECRAMAM"/>
<evidence type="ECO:0000313" key="2">
    <source>
        <dbReference type="EMBL" id="EOY16572.1"/>
    </source>
</evidence>
<feature type="region of interest" description="Disordered" evidence="1">
    <location>
        <begin position="73"/>
        <end position="94"/>
    </location>
</feature>
<name>A0A061FIR4_THECC</name>
<reference evidence="2 3" key="1">
    <citation type="journal article" date="2013" name="Genome Biol.">
        <title>The genome sequence of the most widely cultivated cacao type and its use to identify candidate genes regulating pod color.</title>
        <authorList>
            <person name="Motamayor J.C."/>
            <person name="Mockaitis K."/>
            <person name="Schmutz J."/>
            <person name="Haiminen N."/>
            <person name="Iii D.L."/>
            <person name="Cornejo O."/>
            <person name="Findley S.D."/>
            <person name="Zheng P."/>
            <person name="Utro F."/>
            <person name="Royaert S."/>
            <person name="Saski C."/>
            <person name="Jenkins J."/>
            <person name="Podicheti R."/>
            <person name="Zhao M."/>
            <person name="Scheffler B.E."/>
            <person name="Stack J.C."/>
            <person name="Feltus F.A."/>
            <person name="Mustiga G.M."/>
            <person name="Amores F."/>
            <person name="Phillips W."/>
            <person name="Marelli J.P."/>
            <person name="May G.D."/>
            <person name="Shapiro H."/>
            <person name="Ma J."/>
            <person name="Bustamante C.D."/>
            <person name="Schnell R.J."/>
            <person name="Main D."/>
            <person name="Gilbert D."/>
            <person name="Parida L."/>
            <person name="Kuhn D.N."/>
        </authorList>
    </citation>
    <scope>NUCLEOTIDE SEQUENCE [LARGE SCALE GENOMIC DNA]</scope>
    <source>
        <strain evidence="3">cv. Matina 1-6</strain>
    </source>
</reference>
<dbReference type="PANTHER" id="PTHR34222:SF99">
    <property type="entry name" value="PROTEIN, PUTATIVE-RELATED"/>
    <property type="match status" value="1"/>
</dbReference>
<feature type="compositionally biased region" description="Basic residues" evidence="1">
    <location>
        <begin position="79"/>
        <end position="93"/>
    </location>
</feature>
<protein>
    <recommendedName>
        <fullName evidence="4">Reverse transcriptase Ty1/copia-type domain-containing protein</fullName>
    </recommendedName>
</protein>
<feature type="compositionally biased region" description="Basic and acidic residues" evidence="1">
    <location>
        <begin position="242"/>
        <end position="256"/>
    </location>
</feature>
<dbReference type="STRING" id="3641.A0A061FIR4"/>
<evidence type="ECO:0000313" key="3">
    <source>
        <dbReference type="Proteomes" id="UP000026915"/>
    </source>
</evidence>
<organism evidence="2 3">
    <name type="scientific">Theobroma cacao</name>
    <name type="common">Cacao</name>
    <name type="synonym">Cocoa</name>
    <dbReference type="NCBI Taxonomy" id="3641"/>
    <lineage>
        <taxon>Eukaryota</taxon>
        <taxon>Viridiplantae</taxon>
        <taxon>Streptophyta</taxon>
        <taxon>Embryophyta</taxon>
        <taxon>Tracheophyta</taxon>
        <taxon>Spermatophyta</taxon>
        <taxon>Magnoliopsida</taxon>
        <taxon>eudicotyledons</taxon>
        <taxon>Gunneridae</taxon>
        <taxon>Pentapetalae</taxon>
        <taxon>rosids</taxon>
        <taxon>malvids</taxon>
        <taxon>Malvales</taxon>
        <taxon>Malvaceae</taxon>
        <taxon>Byttnerioideae</taxon>
        <taxon>Theobroma</taxon>
    </lineage>
</organism>
<evidence type="ECO:0008006" key="4">
    <source>
        <dbReference type="Google" id="ProtNLM"/>
    </source>
</evidence>
<sequence>MCYWDELSSYNFFPSCTCGAILKDQNGSLHVDRLMDFLMGLNDSYGTIRSQILLMDPLPQVNKAYALLLQEKHKSEPSRRRKQKGILPKRRNSKNTTINHVPHIVTSSLEKFIVITSFSEKSTDAFSFTLEKFHHLLALILSDIYVSYTPISPSVSKTLLSPSSTLDNSSSTILIVQNNMYESQSLIAQSHVNAPIPHRSTRSHHPPPYLSDYHCSYAQTNFYSSHSGTKSAHLPPHGRPNQQEERENKNKTLERENQRKMATIKQWPLYQLDINNAFLHGDLVEEGIIYAKAECRAMAMTTCEVTWPSYLLCDFGILVASPILLFCDNQETLHIAANPVFHECTKHIEINCHLVRDKIQDDLISTSHVFLSINWLIFSLKP</sequence>
<accession>A0A061FIR4</accession>
<keyword evidence="3" id="KW-1185">Reference proteome</keyword>
<dbReference type="EMBL" id="CM001886">
    <property type="protein sequence ID" value="EOY16572.1"/>
    <property type="molecule type" value="Genomic_DNA"/>
</dbReference>
<dbReference type="HOGENOM" id="CLU_724444_0_0_1"/>
<dbReference type="CDD" id="cd09272">
    <property type="entry name" value="RNase_HI_RT_Ty1"/>
    <property type="match status" value="1"/>
</dbReference>